<evidence type="ECO:0000313" key="1">
    <source>
        <dbReference type="EMBL" id="SHJ81355.1"/>
    </source>
</evidence>
<keyword evidence="2" id="KW-1185">Reference proteome</keyword>
<gene>
    <name evidence="1" type="ORF">SAMN05443507_10415</name>
</gene>
<organism evidence="1 2">
    <name type="scientific">Alicyclobacillus tolerans</name>
    <dbReference type="NCBI Taxonomy" id="90970"/>
    <lineage>
        <taxon>Bacteria</taxon>
        <taxon>Bacillati</taxon>
        <taxon>Bacillota</taxon>
        <taxon>Bacilli</taxon>
        <taxon>Bacillales</taxon>
        <taxon>Alicyclobacillaceae</taxon>
        <taxon>Alicyclobacillus</taxon>
    </lineage>
</organism>
<accession>A0A1M6MD26</accession>
<dbReference type="AlphaFoldDB" id="A0A1M6MD26"/>
<dbReference type="RefSeq" id="WP_072873104.1">
    <property type="nucleotide sequence ID" value="NZ_FRAF01000004.1"/>
</dbReference>
<dbReference type="STRING" id="1830138.SAMN05443507_10415"/>
<protein>
    <submittedName>
        <fullName evidence="1">Uncharacterized protein</fullName>
    </submittedName>
</protein>
<dbReference type="Proteomes" id="UP000184016">
    <property type="component" value="Unassembled WGS sequence"/>
</dbReference>
<reference evidence="2" key="1">
    <citation type="submission" date="2016-11" db="EMBL/GenBank/DDBJ databases">
        <authorList>
            <person name="Varghese N."/>
            <person name="Submissions S."/>
        </authorList>
    </citation>
    <scope>NUCLEOTIDE SEQUENCE [LARGE SCALE GENOMIC DNA]</scope>
    <source>
        <strain evidence="2">USBA-503</strain>
    </source>
</reference>
<sequence length="158" mass="18113">MDYAVESTYAPALQNIKHSIYAHQVFCSIFEEMLQTPVGEKMSNQSNIYTSLAASSYYRDLAAGSLTRLHYATTDPVHYTPLLLQMTVMAIYVARGADRAISTFLPQVSEGKQYSEWQTLLQEWQRQRVHWLRETAVALRQFTPPDVWAKGKNMASMR</sequence>
<proteinExistence type="predicted"/>
<dbReference type="EMBL" id="FRAF01000004">
    <property type="protein sequence ID" value="SHJ81355.1"/>
    <property type="molecule type" value="Genomic_DNA"/>
</dbReference>
<dbReference type="OrthoDB" id="2374759at2"/>
<evidence type="ECO:0000313" key="2">
    <source>
        <dbReference type="Proteomes" id="UP000184016"/>
    </source>
</evidence>
<name>A0A1M6MD26_9BACL</name>